<evidence type="ECO:0000313" key="3">
    <source>
        <dbReference type="Proteomes" id="UP001159363"/>
    </source>
</evidence>
<dbReference type="Proteomes" id="UP001159363">
    <property type="component" value="Chromosome 3"/>
</dbReference>
<feature type="region of interest" description="Disordered" evidence="1">
    <location>
        <begin position="1"/>
        <end position="20"/>
    </location>
</feature>
<organism evidence="2 3">
    <name type="scientific">Dryococelus australis</name>
    <dbReference type="NCBI Taxonomy" id="614101"/>
    <lineage>
        <taxon>Eukaryota</taxon>
        <taxon>Metazoa</taxon>
        <taxon>Ecdysozoa</taxon>
        <taxon>Arthropoda</taxon>
        <taxon>Hexapoda</taxon>
        <taxon>Insecta</taxon>
        <taxon>Pterygota</taxon>
        <taxon>Neoptera</taxon>
        <taxon>Polyneoptera</taxon>
        <taxon>Phasmatodea</taxon>
        <taxon>Verophasmatodea</taxon>
        <taxon>Anareolatae</taxon>
        <taxon>Phasmatidae</taxon>
        <taxon>Eurycanthinae</taxon>
        <taxon>Dryococelus</taxon>
    </lineage>
</organism>
<proteinExistence type="predicted"/>
<sequence>MAPINLSNMGSTMKQTRIQKGRRAPSRIALLQNYALWYELPLFLFRLARRRYRYRTPTVQRQAATAQPVLTAHIPSTTSASDTTLYRTSTGCMPTKPGGIIIAGVIREATLKTRIIS</sequence>
<keyword evidence="3" id="KW-1185">Reference proteome</keyword>
<evidence type="ECO:0000256" key="1">
    <source>
        <dbReference type="SAM" id="MobiDB-lite"/>
    </source>
</evidence>
<evidence type="ECO:0000313" key="2">
    <source>
        <dbReference type="EMBL" id="KAJ8889832.1"/>
    </source>
</evidence>
<name>A0ABQ9HZL2_9NEOP</name>
<feature type="compositionally biased region" description="Polar residues" evidence="1">
    <location>
        <begin position="1"/>
        <end position="16"/>
    </location>
</feature>
<protein>
    <submittedName>
        <fullName evidence="2">Uncharacterized protein</fullName>
    </submittedName>
</protein>
<comment type="caution">
    <text evidence="2">The sequence shown here is derived from an EMBL/GenBank/DDBJ whole genome shotgun (WGS) entry which is preliminary data.</text>
</comment>
<accession>A0ABQ9HZL2</accession>
<gene>
    <name evidence="2" type="ORF">PR048_009336</name>
</gene>
<reference evidence="2 3" key="1">
    <citation type="submission" date="2023-02" db="EMBL/GenBank/DDBJ databases">
        <title>LHISI_Scaffold_Assembly.</title>
        <authorList>
            <person name="Stuart O.P."/>
            <person name="Cleave R."/>
            <person name="Magrath M.J.L."/>
            <person name="Mikheyev A.S."/>
        </authorList>
    </citation>
    <scope>NUCLEOTIDE SEQUENCE [LARGE SCALE GENOMIC DNA]</scope>
    <source>
        <strain evidence="2">Daus_M_001</strain>
        <tissue evidence="2">Leg muscle</tissue>
    </source>
</reference>
<dbReference type="EMBL" id="JARBHB010000003">
    <property type="protein sequence ID" value="KAJ8889832.1"/>
    <property type="molecule type" value="Genomic_DNA"/>
</dbReference>